<reference evidence="3" key="1">
    <citation type="journal article" date="2013" name="Genome Announc.">
        <title>Draft genome sequence of Pseudozyma brasiliensis sp. nov. strain GHG001, a high producer of endo-1,4-xylanase isolated from an insect pest of sugarcane.</title>
        <authorList>
            <person name="Oliveira J.V.D.C."/>
            <person name="dos Santos R.A.C."/>
            <person name="Borges T.A."/>
            <person name="Riano-Pachon D.M."/>
            <person name="Goldman G.H."/>
        </authorList>
    </citation>
    <scope>NUCLEOTIDE SEQUENCE [LARGE SCALE GENOMIC DNA]</scope>
    <source>
        <strain evidence="3">GHG001</strain>
    </source>
</reference>
<dbReference type="HOGENOM" id="CLU_717903_0_0_1"/>
<dbReference type="Proteomes" id="UP000019377">
    <property type="component" value="Unassembled WGS sequence"/>
</dbReference>
<proteinExistence type="predicted"/>
<keyword evidence="3" id="KW-1185">Reference proteome</keyword>
<protein>
    <submittedName>
        <fullName evidence="2">Uncharacterized protein</fullName>
    </submittedName>
</protein>
<evidence type="ECO:0000256" key="1">
    <source>
        <dbReference type="SAM" id="MobiDB-lite"/>
    </source>
</evidence>
<dbReference type="EMBL" id="KI545892">
    <property type="protein sequence ID" value="EST05318.1"/>
    <property type="molecule type" value="Genomic_DNA"/>
</dbReference>
<feature type="region of interest" description="Disordered" evidence="1">
    <location>
        <begin position="1"/>
        <end position="54"/>
    </location>
</feature>
<dbReference type="eggNOG" id="ENOG502RCFR">
    <property type="taxonomic scope" value="Eukaryota"/>
</dbReference>
<name>V5EQU8_KALBG</name>
<gene>
    <name evidence="2" type="ORF">PSEUBRA_SCAF6g00908</name>
</gene>
<evidence type="ECO:0000313" key="3">
    <source>
        <dbReference type="Proteomes" id="UP000019377"/>
    </source>
</evidence>
<sequence>MADSLAQKLNLDPVDSLPETTNNNSLLERLQGKVPPRSSTVPDPNQLADMLEGNGASSAPAGWAQASLLFGSKVNHSRTWEHWQALFKSIKGWIDEYEKARVRGGLAREIGLDAPIPQTQSDNAADDSDKNITISAPILIDPDHPDLQVPLTIGSPPSASAEVLKVSKDKVDATMLSKVLGTSLSISPCVLADATNRAFGFRRRGGIPEGLPLGPELEETIDYTWSRKRLSVEHFATALTISSDSALHYFGQLSSSNWPHRSAWELDYLEMCVFKSPLVADRFPPPGDAVVPQTQSYRPAEGAEDRSRVCPNPDEKGAWDPDTWKRWLAGIKEGDIIVPAIAWQAWWTLISVLNGADRTGRSYDLQVKSEEEPFEALTDLNAVYL</sequence>
<feature type="region of interest" description="Disordered" evidence="1">
    <location>
        <begin position="296"/>
        <end position="318"/>
    </location>
</feature>
<organism evidence="2 3">
    <name type="scientific">Kalmanozyma brasiliensis (strain GHG001)</name>
    <name type="common">Yeast</name>
    <name type="synonym">Pseudozyma brasiliensis</name>
    <dbReference type="NCBI Taxonomy" id="1365824"/>
    <lineage>
        <taxon>Eukaryota</taxon>
        <taxon>Fungi</taxon>
        <taxon>Dikarya</taxon>
        <taxon>Basidiomycota</taxon>
        <taxon>Ustilaginomycotina</taxon>
        <taxon>Ustilaginomycetes</taxon>
        <taxon>Ustilaginales</taxon>
        <taxon>Ustilaginaceae</taxon>
        <taxon>Kalmanozyma</taxon>
    </lineage>
</organism>
<evidence type="ECO:0000313" key="2">
    <source>
        <dbReference type="EMBL" id="EST05318.1"/>
    </source>
</evidence>
<feature type="compositionally biased region" description="Basic and acidic residues" evidence="1">
    <location>
        <begin position="301"/>
        <end position="318"/>
    </location>
</feature>
<dbReference type="AlphaFoldDB" id="V5EQU8"/>
<dbReference type="GeneID" id="27421739"/>
<accession>V5EQU8</accession>
<dbReference type="OrthoDB" id="3336072at2759"/>